<evidence type="ECO:0000259" key="1">
    <source>
        <dbReference type="Pfam" id="PF00561"/>
    </source>
</evidence>
<dbReference type="GO" id="GO:0016787">
    <property type="term" value="F:hydrolase activity"/>
    <property type="evidence" value="ECO:0007669"/>
    <property type="project" value="UniProtKB-KW"/>
</dbReference>
<evidence type="ECO:0000313" key="3">
    <source>
        <dbReference type="Proteomes" id="UP000259636"/>
    </source>
</evidence>
<dbReference type="InterPro" id="IPR000073">
    <property type="entry name" value="AB_hydrolase_1"/>
</dbReference>
<accession>A0A385DA56</accession>
<dbReference type="PANTHER" id="PTHR43798:SF33">
    <property type="entry name" value="HYDROLASE, PUTATIVE (AFU_ORTHOLOGUE AFUA_2G14860)-RELATED"/>
    <property type="match status" value="1"/>
</dbReference>
<dbReference type="PANTHER" id="PTHR43798">
    <property type="entry name" value="MONOACYLGLYCEROL LIPASE"/>
    <property type="match status" value="1"/>
</dbReference>
<dbReference type="PRINTS" id="PR00111">
    <property type="entry name" value="ABHYDROLASE"/>
</dbReference>
<dbReference type="EMBL" id="CP031742">
    <property type="protein sequence ID" value="AXQ55245.1"/>
    <property type="molecule type" value="Genomic_DNA"/>
</dbReference>
<dbReference type="AlphaFoldDB" id="A0A385DA56"/>
<protein>
    <submittedName>
        <fullName evidence="2">Alpha/beta hydrolase</fullName>
    </submittedName>
</protein>
<reference evidence="2 3" key="1">
    <citation type="submission" date="2018-08" db="EMBL/GenBank/DDBJ databases">
        <authorList>
            <person name="Ferrada E.E."/>
            <person name="Latorre B.A."/>
        </authorList>
    </citation>
    <scope>NUCLEOTIDE SEQUENCE [LARGE SCALE GENOMIC DNA]</scope>
    <source>
        <strain evidence="2 3">VK-A60T</strain>
    </source>
</reference>
<organism evidence="2 3">
    <name type="scientific">Streptomyces koyangensis</name>
    <dbReference type="NCBI Taxonomy" id="188770"/>
    <lineage>
        <taxon>Bacteria</taxon>
        <taxon>Bacillati</taxon>
        <taxon>Actinomycetota</taxon>
        <taxon>Actinomycetes</taxon>
        <taxon>Kitasatosporales</taxon>
        <taxon>Streptomycetaceae</taxon>
        <taxon>Streptomyces</taxon>
        <taxon>Streptomyces aurantiacus group</taxon>
    </lineage>
</organism>
<keyword evidence="2" id="KW-0378">Hydrolase</keyword>
<feature type="domain" description="AB hydrolase-1" evidence="1">
    <location>
        <begin position="21"/>
        <end position="266"/>
    </location>
</feature>
<evidence type="ECO:0000313" key="2">
    <source>
        <dbReference type="EMBL" id="AXQ55245.1"/>
    </source>
</evidence>
<dbReference type="InterPro" id="IPR050266">
    <property type="entry name" value="AB_hydrolase_sf"/>
</dbReference>
<name>A0A385DA56_9ACTN</name>
<dbReference type="Proteomes" id="UP000259636">
    <property type="component" value="Chromosome"/>
</dbReference>
<sequence>MPTFTAPDGTLLAYQAAGDGPPLICLPGGPFHPAAYLGDLGGLTAHRRLIGLDLRGTGASGVPADPASYRCDRLVADVEALRRHLGVDRVDVLGHSAGANLAVRYAERHPDRVDRLILATPSTFAVGVDVPGSVRAETARLREGEPWFPEAYAALEDVAAGRATAASWEAMAPFMYARWDDEARVHRALGDPWRGTEAAAAYGAEGAFDPTATRAALAAFDRPVLLVAGELDLNSPPEAVTSYAALFPDAQLTVLPSVSHFPWVDDPRGFAAAVAGFLGGESCEKK</sequence>
<proteinExistence type="predicted"/>
<dbReference type="RefSeq" id="WP_117349277.1">
    <property type="nucleotide sequence ID" value="NZ_CP031742.1"/>
</dbReference>
<dbReference type="Pfam" id="PF00561">
    <property type="entry name" value="Abhydrolase_1"/>
    <property type="match status" value="1"/>
</dbReference>
<dbReference type="InterPro" id="IPR029058">
    <property type="entry name" value="AB_hydrolase_fold"/>
</dbReference>
<dbReference type="Gene3D" id="3.40.50.1820">
    <property type="entry name" value="alpha/beta hydrolase"/>
    <property type="match status" value="1"/>
</dbReference>
<dbReference type="GeneID" id="300114902"/>
<dbReference type="KEGG" id="sky:D0C37_11955"/>
<dbReference type="GO" id="GO:0016020">
    <property type="term" value="C:membrane"/>
    <property type="evidence" value="ECO:0007669"/>
    <property type="project" value="TreeGrafter"/>
</dbReference>
<gene>
    <name evidence="2" type="ORF">D0C37_11955</name>
</gene>
<dbReference type="SUPFAM" id="SSF53474">
    <property type="entry name" value="alpha/beta-Hydrolases"/>
    <property type="match status" value="1"/>
</dbReference>